<keyword evidence="3" id="KW-0547">Nucleotide-binding</keyword>
<comment type="caution">
    <text evidence="8">The sequence shown here is derived from an EMBL/GenBank/DDBJ whole genome shotgun (WGS) entry which is preliminary data.</text>
</comment>
<evidence type="ECO:0000313" key="9">
    <source>
        <dbReference type="Proteomes" id="UP000612362"/>
    </source>
</evidence>
<dbReference type="AlphaFoldDB" id="A0A8J3IAY8"/>
<dbReference type="EC" id="2.7.11.1" evidence="1"/>
<feature type="compositionally biased region" description="Low complexity" evidence="6">
    <location>
        <begin position="395"/>
        <end position="417"/>
    </location>
</feature>
<dbReference type="PANTHER" id="PTHR43289">
    <property type="entry name" value="MITOGEN-ACTIVATED PROTEIN KINASE KINASE KINASE 20-RELATED"/>
    <property type="match status" value="1"/>
</dbReference>
<dbReference type="Gene3D" id="2.60.120.560">
    <property type="entry name" value="Exo-inulinase, domain 1"/>
    <property type="match status" value="1"/>
</dbReference>
<dbReference type="InterPro" id="IPR008971">
    <property type="entry name" value="HSP40/DnaJ_pept-bd"/>
</dbReference>
<keyword evidence="2" id="KW-0808">Transferase</keyword>
<dbReference type="InterPro" id="IPR002939">
    <property type="entry name" value="DnaJ_C"/>
</dbReference>
<feature type="domain" description="Protein kinase" evidence="7">
    <location>
        <begin position="18"/>
        <end position="284"/>
    </location>
</feature>
<sequence length="748" mass="81378">MVGKSPNDIANQPVIDRYRLLHFIHQGETQSVYQAVDTHTTRHVALKLTRLAQVSRGRSERLQHFNRAMEEVAALDHSHILPLLDFGVMAPEQVNREHDFVYMVMPLVAERSLDVWLHENRRQSNAPNARLESTELLSFVRQAAQALQYAHERNVLHMGVKQTNFLIRPQSDSNSFPHLELSDFAITRFTSNSHEQGIIAPELMAGRPLAASDQYALAIIVYELLTGQAYTPARYHGQSLSALFDADVRASKMTPAASSVLQRALAPEAQSRFSSVAEFADAFTRALDQGKRGENQYIMLGLSAAEAQSGTTFPLTLAGNRQVNITVPPNSQPGQIIQIDGLGKPSTSNGPNGALVVTLAIRPNANGVVSSDPGERQAMLSELRNISHQIQTLQSQAPATPSANPTASGSAPAPGQPLNTSSLEEQVQKLEHISRVLRTYDDYVKIEGPKDIPRFIVKHLPPGTAIMLVLLAVLIVACNCSISNTLQEAIVNNGNANVELLAWGNTQMTATAQASINSTATAKKNAQATAVAKHMQDVQQAIDAVHIPAQYNVDESSNNNEDSLIFTDLLNKSNTGQWKQGEPDAIPSCYFGQNDNFYHAKTNQVKQPLWCQASNETANLQRGVNFVLQVQLSILNGSTGGIVFGAGDVKSSCYFYISQTGDYEIGYNNTPFTHGKGKSTAINTGIGTNVTNLIAMVVTDKKVTFFINLEPVLSIEEVSLPTVGNVALVALSDGSPTDVAYQKIKAWQ</sequence>
<dbReference type="RefSeq" id="WP_220198438.1">
    <property type="nucleotide sequence ID" value="NZ_BNJF01000005.1"/>
</dbReference>
<evidence type="ECO:0000256" key="3">
    <source>
        <dbReference type="ARBA" id="ARBA00022741"/>
    </source>
</evidence>
<dbReference type="GO" id="GO:0051082">
    <property type="term" value="F:unfolded protein binding"/>
    <property type="evidence" value="ECO:0007669"/>
    <property type="project" value="InterPro"/>
</dbReference>
<keyword evidence="4" id="KW-0418">Kinase</keyword>
<dbReference type="Proteomes" id="UP000612362">
    <property type="component" value="Unassembled WGS sequence"/>
</dbReference>
<keyword evidence="9" id="KW-1185">Reference proteome</keyword>
<dbReference type="Pfam" id="PF00069">
    <property type="entry name" value="Pkinase"/>
    <property type="match status" value="1"/>
</dbReference>
<dbReference type="InterPro" id="IPR000719">
    <property type="entry name" value="Prot_kinase_dom"/>
</dbReference>
<accession>A0A8J3IAY8</accession>
<reference evidence="8" key="1">
    <citation type="submission" date="2020-10" db="EMBL/GenBank/DDBJ databases">
        <title>Taxonomic study of unclassified bacteria belonging to the class Ktedonobacteria.</title>
        <authorList>
            <person name="Yabe S."/>
            <person name="Wang C.M."/>
            <person name="Zheng Y."/>
            <person name="Sakai Y."/>
            <person name="Cavaletti L."/>
            <person name="Monciardini P."/>
            <person name="Donadio S."/>
        </authorList>
    </citation>
    <scope>NUCLEOTIDE SEQUENCE</scope>
    <source>
        <strain evidence="8">SOSP1-1</strain>
    </source>
</reference>
<dbReference type="PANTHER" id="PTHR43289:SF6">
    <property type="entry name" value="SERINE_THREONINE-PROTEIN KINASE NEKL-3"/>
    <property type="match status" value="1"/>
</dbReference>
<dbReference type="CDD" id="cd14014">
    <property type="entry name" value="STKc_PknB_like"/>
    <property type="match status" value="1"/>
</dbReference>
<evidence type="ECO:0000256" key="1">
    <source>
        <dbReference type="ARBA" id="ARBA00012513"/>
    </source>
</evidence>
<evidence type="ECO:0000256" key="5">
    <source>
        <dbReference type="ARBA" id="ARBA00022840"/>
    </source>
</evidence>
<dbReference type="Gene3D" id="2.60.260.20">
    <property type="entry name" value="Urease metallochaperone UreE, N-terminal domain"/>
    <property type="match status" value="1"/>
</dbReference>
<evidence type="ECO:0000313" key="8">
    <source>
        <dbReference type="EMBL" id="GHO49297.1"/>
    </source>
</evidence>
<dbReference type="GO" id="GO:0004674">
    <property type="term" value="F:protein serine/threonine kinase activity"/>
    <property type="evidence" value="ECO:0007669"/>
    <property type="project" value="UniProtKB-EC"/>
</dbReference>
<proteinExistence type="predicted"/>
<organism evidence="8 9">
    <name type="scientific">Ktedonospora formicarum</name>
    <dbReference type="NCBI Taxonomy" id="2778364"/>
    <lineage>
        <taxon>Bacteria</taxon>
        <taxon>Bacillati</taxon>
        <taxon>Chloroflexota</taxon>
        <taxon>Ktedonobacteria</taxon>
        <taxon>Ktedonobacterales</taxon>
        <taxon>Ktedonobacteraceae</taxon>
        <taxon>Ktedonospora</taxon>
    </lineage>
</organism>
<dbReference type="SUPFAM" id="SSF49493">
    <property type="entry name" value="HSP40/DnaJ peptide-binding domain"/>
    <property type="match status" value="1"/>
</dbReference>
<dbReference type="Gene3D" id="1.10.510.10">
    <property type="entry name" value="Transferase(Phosphotransferase) domain 1"/>
    <property type="match status" value="1"/>
</dbReference>
<dbReference type="InterPro" id="IPR011009">
    <property type="entry name" value="Kinase-like_dom_sf"/>
</dbReference>
<dbReference type="GO" id="GO:0006457">
    <property type="term" value="P:protein folding"/>
    <property type="evidence" value="ECO:0007669"/>
    <property type="project" value="InterPro"/>
</dbReference>
<protein>
    <recommendedName>
        <fullName evidence="1">non-specific serine/threonine protein kinase</fullName>
        <ecNumber evidence="1">2.7.11.1</ecNumber>
    </recommendedName>
</protein>
<dbReference type="Pfam" id="PF01556">
    <property type="entry name" value="DnaJ_C"/>
    <property type="match status" value="1"/>
</dbReference>
<dbReference type="SUPFAM" id="SSF56112">
    <property type="entry name" value="Protein kinase-like (PK-like)"/>
    <property type="match status" value="1"/>
</dbReference>
<dbReference type="GO" id="GO:0005524">
    <property type="term" value="F:ATP binding"/>
    <property type="evidence" value="ECO:0007669"/>
    <property type="project" value="UniProtKB-KW"/>
</dbReference>
<gene>
    <name evidence="8" type="ORF">KSX_74600</name>
</gene>
<dbReference type="Gene3D" id="3.30.200.20">
    <property type="entry name" value="Phosphorylase Kinase, domain 1"/>
    <property type="match status" value="1"/>
</dbReference>
<feature type="region of interest" description="Disordered" evidence="6">
    <location>
        <begin position="392"/>
        <end position="423"/>
    </location>
</feature>
<dbReference type="EMBL" id="BNJF01000005">
    <property type="protein sequence ID" value="GHO49297.1"/>
    <property type="molecule type" value="Genomic_DNA"/>
</dbReference>
<evidence type="ECO:0000256" key="4">
    <source>
        <dbReference type="ARBA" id="ARBA00022777"/>
    </source>
</evidence>
<name>A0A8J3IAY8_9CHLR</name>
<dbReference type="PROSITE" id="PS50011">
    <property type="entry name" value="PROTEIN_KINASE_DOM"/>
    <property type="match status" value="1"/>
</dbReference>
<evidence type="ECO:0000259" key="7">
    <source>
        <dbReference type="PROSITE" id="PS50011"/>
    </source>
</evidence>
<evidence type="ECO:0000256" key="2">
    <source>
        <dbReference type="ARBA" id="ARBA00022679"/>
    </source>
</evidence>
<keyword evidence="5" id="KW-0067">ATP-binding</keyword>
<evidence type="ECO:0000256" key="6">
    <source>
        <dbReference type="SAM" id="MobiDB-lite"/>
    </source>
</evidence>